<gene>
    <name evidence="1" type="ORF">BSTOLATCC_MIC14664</name>
</gene>
<reference evidence="1" key="1">
    <citation type="submission" date="2021-09" db="EMBL/GenBank/DDBJ databases">
        <authorList>
            <consortium name="AG Swart"/>
            <person name="Singh M."/>
            <person name="Singh A."/>
            <person name="Seah K."/>
            <person name="Emmerich C."/>
        </authorList>
    </citation>
    <scope>NUCLEOTIDE SEQUENCE</scope>
    <source>
        <strain evidence="1">ATCC30299</strain>
    </source>
</reference>
<proteinExistence type="predicted"/>
<comment type="caution">
    <text evidence="1">The sequence shown here is derived from an EMBL/GenBank/DDBJ whole genome shotgun (WGS) entry which is preliminary data.</text>
</comment>
<dbReference type="EMBL" id="CAJZBQ010000014">
    <property type="protein sequence ID" value="CAG9315920.1"/>
    <property type="molecule type" value="Genomic_DNA"/>
</dbReference>
<evidence type="ECO:0000313" key="2">
    <source>
        <dbReference type="Proteomes" id="UP001162131"/>
    </source>
</evidence>
<dbReference type="Proteomes" id="UP001162131">
    <property type="component" value="Unassembled WGS sequence"/>
</dbReference>
<dbReference type="AlphaFoldDB" id="A0AAU9IMC2"/>
<sequence>MLKSPIDLNCTSNSQLSQYYDGSTWINCMETTNNCRLCKIEQCMNIPLFLGIVQTELQMQKLMEQDDDNARYGYLEL</sequence>
<organism evidence="1 2">
    <name type="scientific">Blepharisma stoltei</name>
    <dbReference type="NCBI Taxonomy" id="1481888"/>
    <lineage>
        <taxon>Eukaryota</taxon>
        <taxon>Sar</taxon>
        <taxon>Alveolata</taxon>
        <taxon>Ciliophora</taxon>
        <taxon>Postciliodesmatophora</taxon>
        <taxon>Heterotrichea</taxon>
        <taxon>Heterotrichida</taxon>
        <taxon>Blepharismidae</taxon>
        <taxon>Blepharisma</taxon>
    </lineage>
</organism>
<protein>
    <submittedName>
        <fullName evidence="1">Uncharacterized protein</fullName>
    </submittedName>
</protein>
<keyword evidence="2" id="KW-1185">Reference proteome</keyword>
<evidence type="ECO:0000313" key="1">
    <source>
        <dbReference type="EMBL" id="CAG9315920.1"/>
    </source>
</evidence>
<accession>A0AAU9IMC2</accession>
<name>A0AAU9IMC2_9CILI</name>